<sequence length="606" mass="68740">MEMLFRCPISFESKLFMSAGKFISDFRTWRIEQIKKQHPGTNVPLDKLTPQSFMKLSTFTNKVDVVKDESDKYFMSVLHNYQSALGLKAMGIESKVVPLPEVMDVVEGNDPNFAKTFFTQYSKLFLLQMLCNEKKDTRFPTKIIPVSVEADMAAMSNDTYLSQVTMRLYFLALKKLCPEFLPYILNANTFIPKLKEYLLTTDSTANYVEGIFDDQIKNVGKDGVGNTQPFNDLKSKLDILDPTFGLSSEILQHYYLTMLGQYASQSLIETPLTSQIYQNTIQYFINEVDKDPAHEFYETVQTLKSLYPSNIVLLSQKISQAFFYRLRETHTGPGTPSYDKLLNDRNIYRFSNGLILGCQLFAIGYGIVNYEKLGAFQKGLFWTCGGLTILDICNLVADSTKNTNIFIFIGQKIRKYCLLNKTTSKIAQSLVGMNKYIGKGLSLISKYVAPVLIIASIGFSLYDCFESAKAGDWATFGISALEVGVGSALFIISVFVTTSWAGPTAVVLTAILFSLSLAKMLVPIIKEFIEAITEGSPQYQFIESVEPIYRYDEKYYFALAWKANYKASSPEGKKLLDDLRNRMTDEDKYILNYYEVYNTWTKAVKK</sequence>
<accession>D3B7H8</accession>
<keyword evidence="1" id="KW-1133">Transmembrane helix</keyword>
<proteinExistence type="predicted"/>
<keyword evidence="1" id="KW-0472">Membrane</keyword>
<evidence type="ECO:0000256" key="1">
    <source>
        <dbReference type="SAM" id="Phobius"/>
    </source>
</evidence>
<feature type="transmembrane region" description="Helical" evidence="1">
    <location>
        <begin position="502"/>
        <end position="522"/>
    </location>
</feature>
<dbReference type="EMBL" id="ADBJ01000018">
    <property type="protein sequence ID" value="EFA82721.1"/>
    <property type="molecule type" value="Genomic_DNA"/>
</dbReference>
<name>D3B7H8_HETP5</name>
<feature type="transmembrane region" description="Helical" evidence="1">
    <location>
        <begin position="443"/>
        <end position="462"/>
    </location>
</feature>
<evidence type="ECO:0000313" key="2">
    <source>
        <dbReference type="EMBL" id="EFA82721.1"/>
    </source>
</evidence>
<keyword evidence="1" id="KW-0812">Transmembrane</keyword>
<dbReference type="RefSeq" id="XP_020434838.1">
    <property type="nucleotide sequence ID" value="XM_020575318.1"/>
</dbReference>
<keyword evidence="3" id="KW-1185">Reference proteome</keyword>
<evidence type="ECO:0000313" key="3">
    <source>
        <dbReference type="Proteomes" id="UP000001396"/>
    </source>
</evidence>
<dbReference type="InParanoid" id="D3B7H8"/>
<feature type="transmembrane region" description="Helical" evidence="1">
    <location>
        <begin position="474"/>
        <end position="496"/>
    </location>
</feature>
<dbReference type="Proteomes" id="UP000001396">
    <property type="component" value="Unassembled WGS sequence"/>
</dbReference>
<dbReference type="GeneID" id="31359903"/>
<protein>
    <submittedName>
        <fullName evidence="2">Uncharacterized protein</fullName>
    </submittedName>
</protein>
<organism evidence="2 3">
    <name type="scientific">Heterostelium pallidum (strain ATCC 26659 / Pp 5 / PN500)</name>
    <name type="common">Cellular slime mold</name>
    <name type="synonym">Polysphondylium pallidum</name>
    <dbReference type="NCBI Taxonomy" id="670386"/>
    <lineage>
        <taxon>Eukaryota</taxon>
        <taxon>Amoebozoa</taxon>
        <taxon>Evosea</taxon>
        <taxon>Eumycetozoa</taxon>
        <taxon>Dictyostelia</taxon>
        <taxon>Acytosteliales</taxon>
        <taxon>Acytosteliaceae</taxon>
        <taxon>Heterostelium</taxon>
    </lineage>
</organism>
<reference evidence="2 3" key="1">
    <citation type="journal article" date="2011" name="Genome Res.">
        <title>Phylogeny-wide analysis of social amoeba genomes highlights ancient origins for complex intercellular communication.</title>
        <authorList>
            <person name="Heidel A.J."/>
            <person name="Lawal H.M."/>
            <person name="Felder M."/>
            <person name="Schilde C."/>
            <person name="Helps N.R."/>
            <person name="Tunggal B."/>
            <person name="Rivero F."/>
            <person name="John U."/>
            <person name="Schleicher M."/>
            <person name="Eichinger L."/>
            <person name="Platzer M."/>
            <person name="Noegel A.A."/>
            <person name="Schaap P."/>
            <person name="Gloeckner G."/>
        </authorList>
    </citation>
    <scope>NUCLEOTIDE SEQUENCE [LARGE SCALE GENOMIC DNA]</scope>
    <source>
        <strain evidence="3">ATCC 26659 / Pp 5 / PN500</strain>
    </source>
</reference>
<comment type="caution">
    <text evidence="2">The sequence shown here is derived from an EMBL/GenBank/DDBJ whole genome shotgun (WGS) entry which is preliminary data.</text>
</comment>
<gene>
    <name evidence="2" type="ORF">PPL_04416</name>
</gene>
<dbReference type="AlphaFoldDB" id="D3B7H8"/>